<evidence type="ECO:0000256" key="7">
    <source>
        <dbReference type="ARBA" id="ARBA00023010"/>
    </source>
</evidence>
<dbReference type="NCBIfam" id="TIGR00966">
    <property type="entry name" value="transloc_SecF"/>
    <property type="match status" value="1"/>
</dbReference>
<dbReference type="AlphaFoldDB" id="A0A1H9EUG9"/>
<comment type="function">
    <text evidence="9">Part of the Sec protein translocase complex. Interacts with the SecYEG preprotein conducting channel. SecDF uses the proton motive force (PMF) to complete protein translocation after the ATP-dependent function of SecA.</text>
</comment>
<dbReference type="EMBL" id="FOFU01000003">
    <property type="protein sequence ID" value="SEQ28873.1"/>
    <property type="molecule type" value="Genomic_DNA"/>
</dbReference>
<comment type="similarity">
    <text evidence="9">Belongs to the SecD/SecF family. SecF subfamily.</text>
</comment>
<keyword evidence="4 9" id="KW-0812">Transmembrane</keyword>
<dbReference type="NCBIfam" id="TIGR00916">
    <property type="entry name" value="2A0604s01"/>
    <property type="match status" value="1"/>
</dbReference>
<dbReference type="HAMAP" id="MF_01464_B">
    <property type="entry name" value="SecF_B"/>
    <property type="match status" value="1"/>
</dbReference>
<comment type="subcellular location">
    <subcellularLocation>
        <location evidence="1 9">Cell membrane</location>
        <topology evidence="1 9">Multi-pass membrane protein</topology>
    </subcellularLocation>
</comment>
<proteinExistence type="inferred from homology"/>
<feature type="domain" description="Protein export membrane protein SecD/SecF C-terminal" evidence="10">
    <location>
        <begin position="198"/>
        <end position="382"/>
    </location>
</feature>
<dbReference type="PANTHER" id="PTHR30081">
    <property type="entry name" value="PROTEIN-EXPORT MEMBRANE PROTEIN SEC"/>
    <property type="match status" value="1"/>
</dbReference>
<evidence type="ECO:0000313" key="11">
    <source>
        <dbReference type="EMBL" id="SEQ28873.1"/>
    </source>
</evidence>
<dbReference type="InterPro" id="IPR005665">
    <property type="entry name" value="SecF_bac"/>
</dbReference>
<keyword evidence="6 9" id="KW-1133">Transmembrane helix</keyword>
<dbReference type="InterPro" id="IPR022645">
    <property type="entry name" value="SecD/SecF_bac"/>
</dbReference>
<dbReference type="SUPFAM" id="SSF82866">
    <property type="entry name" value="Multidrug efflux transporter AcrB transmembrane domain"/>
    <property type="match status" value="1"/>
</dbReference>
<keyword evidence="2 9" id="KW-0813">Transport</keyword>
<dbReference type="Proteomes" id="UP000182360">
    <property type="component" value="Unassembled WGS sequence"/>
</dbReference>
<dbReference type="Pfam" id="PF02355">
    <property type="entry name" value="SecD_SecF_C"/>
    <property type="match status" value="1"/>
</dbReference>
<evidence type="ECO:0000256" key="2">
    <source>
        <dbReference type="ARBA" id="ARBA00022448"/>
    </source>
</evidence>
<dbReference type="PANTHER" id="PTHR30081:SF8">
    <property type="entry name" value="PROTEIN TRANSLOCASE SUBUNIT SECF"/>
    <property type="match status" value="1"/>
</dbReference>
<evidence type="ECO:0000256" key="3">
    <source>
        <dbReference type="ARBA" id="ARBA00022475"/>
    </source>
</evidence>
<feature type="transmembrane region" description="Helical" evidence="9">
    <location>
        <begin position="333"/>
        <end position="351"/>
    </location>
</feature>
<protein>
    <recommendedName>
        <fullName evidence="9">Protein-export membrane protein SecF</fullName>
    </recommendedName>
</protein>
<name>A0A1H9EUG9_9SPIR</name>
<keyword evidence="8 9" id="KW-0472">Membrane</keyword>
<dbReference type="InterPro" id="IPR055344">
    <property type="entry name" value="SecD_SecF_C_bact"/>
</dbReference>
<dbReference type="PRINTS" id="PR01755">
    <property type="entry name" value="SECFTRNLCASE"/>
</dbReference>
<dbReference type="Gene3D" id="1.20.1640.10">
    <property type="entry name" value="Multidrug efflux transporter AcrB transmembrane domain"/>
    <property type="match status" value="1"/>
</dbReference>
<evidence type="ECO:0000256" key="6">
    <source>
        <dbReference type="ARBA" id="ARBA00022989"/>
    </source>
</evidence>
<dbReference type="GO" id="GO:0006605">
    <property type="term" value="P:protein targeting"/>
    <property type="evidence" value="ECO:0007669"/>
    <property type="project" value="UniProtKB-UniRule"/>
</dbReference>
<feature type="transmembrane region" description="Helical" evidence="9">
    <location>
        <begin position="12"/>
        <end position="31"/>
    </location>
</feature>
<sequence>MKKTLNFNKGFIPAAIFSCVIIALGIVGFFVKGINLGLDFRPGLIEEVRVANPVAEITYNGAAKVSMDLSAGQMDIIISGTGADNETRSINFAVAKTVADVAAEVNKISNVTMTVKNGSYDSTKLFLNSAVTNQLSTTPIYIYPAGTSEVTTNDIRNALGEAGGNIKQLGTGADASYQIRMGVSEGDAQNEIQTSINEKLFKAFGKEKVAIVKTDFIGAGMSKNTTIKSIIMFIAVVGLIWLYATIRFHWDFALGSVIALLHDTLIMFTFIIWTQIEFSTTVLAAVLTIVGYSINATVVILDRVRYNLKMMPEAKTFNEILNKSLSDTFTRSVLTTITTLFAVVSLFVFTTGSIKDFSLAMIVGLICGMYSSIFISSAFISASRKNWKPEFGVHHSLKHVRADEDE</sequence>
<dbReference type="RefSeq" id="WP_074642521.1">
    <property type="nucleotide sequence ID" value="NZ_FOFU01000003.1"/>
</dbReference>
<dbReference type="InterPro" id="IPR022813">
    <property type="entry name" value="SecD/SecF_arch_bac"/>
</dbReference>
<keyword evidence="12" id="KW-1185">Reference proteome</keyword>
<evidence type="ECO:0000256" key="8">
    <source>
        <dbReference type="ARBA" id="ARBA00023136"/>
    </source>
</evidence>
<evidence type="ECO:0000256" key="1">
    <source>
        <dbReference type="ARBA" id="ARBA00004651"/>
    </source>
</evidence>
<feature type="transmembrane region" description="Helical" evidence="9">
    <location>
        <begin position="229"/>
        <end position="246"/>
    </location>
</feature>
<gene>
    <name evidence="9" type="primary">secF</name>
    <name evidence="11" type="ORF">SAMN04487977_103271</name>
</gene>
<comment type="subunit">
    <text evidence="9">Forms a complex with SecD. Part of the essential Sec protein translocation apparatus which comprises SecA, SecYEG and auxiliary proteins SecDF. Other proteins may also be involved.</text>
</comment>
<keyword evidence="7 9" id="KW-0811">Translocation</keyword>
<evidence type="ECO:0000256" key="9">
    <source>
        <dbReference type="HAMAP-Rule" id="MF_01464"/>
    </source>
</evidence>
<dbReference type="InterPro" id="IPR048634">
    <property type="entry name" value="SecD_SecF_C"/>
</dbReference>
<dbReference type="STRING" id="163.SAMN04487775_105213"/>
<feature type="transmembrane region" description="Helical" evidence="9">
    <location>
        <begin position="253"/>
        <end position="276"/>
    </location>
</feature>
<organism evidence="11 12">
    <name type="scientific">Treponema bryantii</name>
    <dbReference type="NCBI Taxonomy" id="163"/>
    <lineage>
        <taxon>Bacteria</taxon>
        <taxon>Pseudomonadati</taxon>
        <taxon>Spirochaetota</taxon>
        <taxon>Spirochaetia</taxon>
        <taxon>Spirochaetales</taxon>
        <taxon>Treponemataceae</taxon>
        <taxon>Treponema</taxon>
    </lineage>
</organism>
<dbReference type="GO" id="GO:0005886">
    <property type="term" value="C:plasma membrane"/>
    <property type="evidence" value="ECO:0007669"/>
    <property type="project" value="UniProtKB-SubCell"/>
</dbReference>
<reference evidence="11 12" key="1">
    <citation type="submission" date="2016-10" db="EMBL/GenBank/DDBJ databases">
        <authorList>
            <person name="de Groot N.N."/>
        </authorList>
    </citation>
    <scope>NUCLEOTIDE SEQUENCE [LARGE SCALE GENOMIC DNA]</scope>
    <source>
        <strain evidence="11 12">B25</strain>
    </source>
</reference>
<evidence type="ECO:0000259" key="10">
    <source>
        <dbReference type="Pfam" id="PF02355"/>
    </source>
</evidence>
<dbReference type="Pfam" id="PF07549">
    <property type="entry name" value="Sec_GG"/>
    <property type="match status" value="1"/>
</dbReference>
<feature type="transmembrane region" description="Helical" evidence="9">
    <location>
        <begin position="357"/>
        <end position="380"/>
    </location>
</feature>
<keyword evidence="5 9" id="KW-0653">Protein transport</keyword>
<dbReference type="OrthoDB" id="9805019at2"/>
<keyword evidence="3 9" id="KW-1003">Cell membrane</keyword>
<dbReference type="GO" id="GO:0065002">
    <property type="term" value="P:intracellular protein transmembrane transport"/>
    <property type="evidence" value="ECO:0007669"/>
    <property type="project" value="UniProtKB-UniRule"/>
</dbReference>
<evidence type="ECO:0000256" key="5">
    <source>
        <dbReference type="ARBA" id="ARBA00022927"/>
    </source>
</evidence>
<dbReference type="GO" id="GO:0015450">
    <property type="term" value="F:protein-transporting ATPase activity"/>
    <property type="evidence" value="ECO:0007669"/>
    <property type="project" value="InterPro"/>
</dbReference>
<dbReference type="eggNOG" id="COG0341">
    <property type="taxonomic scope" value="Bacteria"/>
</dbReference>
<dbReference type="InterPro" id="IPR022646">
    <property type="entry name" value="SecD/SecF_CS"/>
</dbReference>
<feature type="transmembrane region" description="Helical" evidence="9">
    <location>
        <begin position="282"/>
        <end position="301"/>
    </location>
</feature>
<evidence type="ECO:0000313" key="12">
    <source>
        <dbReference type="Proteomes" id="UP000182360"/>
    </source>
</evidence>
<evidence type="ECO:0000256" key="4">
    <source>
        <dbReference type="ARBA" id="ARBA00022692"/>
    </source>
</evidence>
<dbReference type="GO" id="GO:0043952">
    <property type="term" value="P:protein transport by the Sec complex"/>
    <property type="evidence" value="ECO:0007669"/>
    <property type="project" value="UniProtKB-UniRule"/>
</dbReference>
<accession>A0A1H9EUG9</accession>